<dbReference type="Gene3D" id="3.90.226.10">
    <property type="entry name" value="2-enoyl-CoA Hydratase, Chain A, domain 1"/>
    <property type="match status" value="1"/>
</dbReference>
<dbReference type="GO" id="GO:0006508">
    <property type="term" value="P:proteolysis"/>
    <property type="evidence" value="ECO:0007669"/>
    <property type="project" value="UniProtKB-KW"/>
</dbReference>
<evidence type="ECO:0000313" key="5">
    <source>
        <dbReference type="Proteomes" id="UP000019063"/>
    </source>
</evidence>
<keyword evidence="4" id="KW-0378">Hydrolase</keyword>
<comment type="similarity">
    <text evidence="1">Belongs to the peptidase S49 family.</text>
</comment>
<dbReference type="InterPro" id="IPR029045">
    <property type="entry name" value="ClpP/crotonase-like_dom_sf"/>
</dbReference>
<dbReference type="GO" id="GO:0008233">
    <property type="term" value="F:peptidase activity"/>
    <property type="evidence" value="ECO:0007669"/>
    <property type="project" value="UniProtKB-KW"/>
</dbReference>
<accession>W4HCV1</accession>
<dbReference type="SUPFAM" id="SSF52096">
    <property type="entry name" value="ClpP/crotonase"/>
    <property type="match status" value="1"/>
</dbReference>
<keyword evidence="5" id="KW-1185">Reference proteome</keyword>
<sequence>MTAFDGALGTPWAIRPDALEQILAIAAREHEVTPGALEAYRAESVARADTLEQRGSVAILTATGPLFRRANLFTEFSGATSYDILRRDLQVALDNRDVRSILLNIDSPGGAVNGCGELAKAIYAAEKPVVAYVGGTGASAAYWLASAARQVVVDDSAELGSIGVLLGITDTREQDRARGVRDIEFVSSQSPMKNPDPDLPEGAASYQKRADDLAAVFIAAVAKHRGMMPAEVAAEFGQGGVFVGADAVAAGMADSVGTFEDTLARLSREQDIPRAPAVKNRRRATHDEPAAEPAAPHSRSKEKLMADEQQAGEQPAAPTVDVDAERKAAVAADRKRRSEIMALDEAQGREALAEHLYGSTDMSVEAIRATLAAAPRADAPEPDPAADYDAQRTATAGAGLGGAPKAERPKAKIDRSEIYAARRAGTQE</sequence>
<dbReference type="PANTHER" id="PTHR42987">
    <property type="entry name" value="PEPTIDASE S49"/>
    <property type="match status" value="1"/>
</dbReference>
<dbReference type="Pfam" id="PF01343">
    <property type="entry name" value="Peptidase_S49"/>
    <property type="match status" value="1"/>
</dbReference>
<feature type="region of interest" description="Disordered" evidence="2">
    <location>
        <begin position="374"/>
        <end position="428"/>
    </location>
</feature>
<keyword evidence="4" id="KW-0645">Protease</keyword>
<dbReference type="InterPro" id="IPR033855">
    <property type="entry name" value="Protein_C"/>
</dbReference>
<evidence type="ECO:0000256" key="2">
    <source>
        <dbReference type="SAM" id="MobiDB-lite"/>
    </source>
</evidence>
<feature type="region of interest" description="Disordered" evidence="2">
    <location>
        <begin position="267"/>
        <end position="322"/>
    </location>
</feature>
<dbReference type="eggNOG" id="COG0616">
    <property type="taxonomic scope" value="Bacteria"/>
</dbReference>
<name>W4HCV1_9RHOB</name>
<dbReference type="EMBL" id="AQQW01000036">
    <property type="protein sequence ID" value="ETW10627.1"/>
    <property type="molecule type" value="Genomic_DNA"/>
</dbReference>
<gene>
    <name evidence="4" type="ORF">ATO8_21226</name>
</gene>
<dbReference type="RefSeq" id="WP_051487996.1">
    <property type="nucleotide sequence ID" value="NZ_AQQW01000036.1"/>
</dbReference>
<comment type="caution">
    <text evidence="4">The sequence shown here is derived from an EMBL/GenBank/DDBJ whole genome shotgun (WGS) entry which is preliminary data.</text>
</comment>
<dbReference type="Proteomes" id="UP000019063">
    <property type="component" value="Unassembled WGS sequence"/>
</dbReference>
<dbReference type="InterPro" id="IPR002142">
    <property type="entry name" value="Peptidase_S49"/>
</dbReference>
<evidence type="ECO:0000313" key="4">
    <source>
        <dbReference type="EMBL" id="ETW10627.1"/>
    </source>
</evidence>
<feature type="compositionally biased region" description="Basic and acidic residues" evidence="2">
    <location>
        <begin position="405"/>
        <end position="417"/>
    </location>
</feature>
<dbReference type="PATRIC" id="fig|1317118.6.peg.4341"/>
<feature type="compositionally biased region" description="Low complexity" evidence="2">
    <location>
        <begin position="387"/>
        <end position="397"/>
    </location>
</feature>
<feature type="domain" description="Peptidase S49" evidence="3">
    <location>
        <begin position="124"/>
        <end position="271"/>
    </location>
</feature>
<organism evidence="4 5">
    <name type="scientific">Roseivivax marinus</name>
    <dbReference type="NCBI Taxonomy" id="1379903"/>
    <lineage>
        <taxon>Bacteria</taxon>
        <taxon>Pseudomonadati</taxon>
        <taxon>Pseudomonadota</taxon>
        <taxon>Alphaproteobacteria</taxon>
        <taxon>Rhodobacterales</taxon>
        <taxon>Roseobacteraceae</taxon>
        <taxon>Roseivivax</taxon>
    </lineage>
</organism>
<dbReference type="STRING" id="1379903.ATO8_21226"/>
<evidence type="ECO:0000256" key="1">
    <source>
        <dbReference type="ARBA" id="ARBA00008683"/>
    </source>
</evidence>
<dbReference type="CDD" id="cd07022">
    <property type="entry name" value="S49_Sppa_36K_type"/>
    <property type="match status" value="1"/>
</dbReference>
<dbReference type="PANTHER" id="PTHR42987:SF4">
    <property type="entry name" value="PROTEASE SOHB-RELATED"/>
    <property type="match status" value="1"/>
</dbReference>
<protein>
    <submittedName>
        <fullName evidence="4">Protease</fullName>
    </submittedName>
</protein>
<dbReference type="AlphaFoldDB" id="W4HCV1"/>
<proteinExistence type="inferred from homology"/>
<reference evidence="4 5" key="1">
    <citation type="journal article" date="2014" name="Antonie Van Leeuwenhoek">
        <title>Roseivivax atlanticus sp. nov., isolated from surface seawater of the Atlantic Ocean.</title>
        <authorList>
            <person name="Li G."/>
            <person name="Lai Q."/>
            <person name="Liu X."/>
            <person name="Sun F."/>
            <person name="Shao Z."/>
        </authorList>
    </citation>
    <scope>NUCLEOTIDE SEQUENCE [LARGE SCALE GENOMIC DNA]</scope>
    <source>
        <strain evidence="4 5">22II-s10s</strain>
    </source>
</reference>
<evidence type="ECO:0000259" key="3">
    <source>
        <dbReference type="Pfam" id="PF01343"/>
    </source>
</evidence>